<feature type="transmembrane region" description="Helical" evidence="6">
    <location>
        <begin position="68"/>
        <end position="93"/>
    </location>
</feature>
<feature type="transmembrane region" description="Helical" evidence="6">
    <location>
        <begin position="349"/>
        <end position="374"/>
    </location>
</feature>
<dbReference type="OMA" id="FVFGWIT"/>
<comment type="similarity">
    <text evidence="2 6">Belongs to the pecanex family.</text>
</comment>
<dbReference type="Pfam" id="PF05041">
    <property type="entry name" value="Pecanex_C"/>
    <property type="match status" value="1"/>
</dbReference>
<evidence type="ECO:0000256" key="3">
    <source>
        <dbReference type="ARBA" id="ARBA00022692"/>
    </source>
</evidence>
<accession>H2XXJ0</accession>
<evidence type="ECO:0000256" key="4">
    <source>
        <dbReference type="ARBA" id="ARBA00022989"/>
    </source>
</evidence>
<dbReference type="HOGENOM" id="CLU_008258_0_0_1"/>
<reference evidence="9" key="3">
    <citation type="submission" date="2025-08" db="UniProtKB">
        <authorList>
            <consortium name="Ensembl"/>
        </authorList>
    </citation>
    <scope>IDENTIFICATION</scope>
</reference>
<evidence type="ECO:0000256" key="1">
    <source>
        <dbReference type="ARBA" id="ARBA00004141"/>
    </source>
</evidence>
<dbReference type="EMBL" id="EAAA01001955">
    <property type="status" value="NOT_ANNOTATED_CDS"/>
    <property type="molecule type" value="Genomic_DNA"/>
</dbReference>
<feature type="transmembrane region" description="Helical" evidence="6">
    <location>
        <begin position="172"/>
        <end position="193"/>
    </location>
</feature>
<feature type="transmembrane region" description="Helical" evidence="6">
    <location>
        <begin position="243"/>
        <end position="261"/>
    </location>
</feature>
<evidence type="ECO:0000256" key="6">
    <source>
        <dbReference type="RuleBase" id="RU367089"/>
    </source>
</evidence>
<evidence type="ECO:0000256" key="7">
    <source>
        <dbReference type="SAM" id="MobiDB-lite"/>
    </source>
</evidence>
<dbReference type="GeneTree" id="ENSGT00940000156899"/>
<dbReference type="InterPro" id="IPR007735">
    <property type="entry name" value="Pecanex_C"/>
</dbReference>
<dbReference type="Proteomes" id="UP000008144">
    <property type="component" value="Chromosome 4"/>
</dbReference>
<feature type="transmembrane region" description="Helical" evidence="6">
    <location>
        <begin position="564"/>
        <end position="583"/>
    </location>
</feature>
<feature type="transmembrane region" description="Helical" evidence="6">
    <location>
        <begin position="141"/>
        <end position="160"/>
    </location>
</feature>
<evidence type="ECO:0000256" key="5">
    <source>
        <dbReference type="ARBA" id="ARBA00023136"/>
    </source>
</evidence>
<dbReference type="InParanoid" id="H2XXJ0"/>
<feature type="transmembrane region" description="Helical" evidence="6">
    <location>
        <begin position="434"/>
        <end position="454"/>
    </location>
</feature>
<feature type="region of interest" description="Disordered" evidence="7">
    <location>
        <begin position="853"/>
        <end position="901"/>
    </location>
</feature>
<feature type="transmembrane region" description="Helical" evidence="6">
    <location>
        <begin position="493"/>
        <end position="514"/>
    </location>
</feature>
<keyword evidence="4 6" id="KW-1133">Transmembrane helix</keyword>
<name>H2XXJ0_CIOIN</name>
<comment type="subcellular location">
    <subcellularLocation>
        <location evidence="1 6">Membrane</location>
        <topology evidence="1 6">Multi-pass membrane protein</topology>
    </subcellularLocation>
</comment>
<evidence type="ECO:0000313" key="10">
    <source>
        <dbReference type="Proteomes" id="UP000008144"/>
    </source>
</evidence>
<feature type="transmembrane region" description="Helical" evidence="6">
    <location>
        <begin position="380"/>
        <end position="400"/>
    </location>
</feature>
<keyword evidence="10" id="KW-1185">Reference proteome</keyword>
<feature type="transmembrane region" description="Helical" evidence="6">
    <location>
        <begin position="213"/>
        <end position="231"/>
    </location>
</feature>
<dbReference type="PANTHER" id="PTHR12372">
    <property type="entry name" value="PECANEX"/>
    <property type="match status" value="1"/>
</dbReference>
<reference evidence="9" key="2">
    <citation type="journal article" date="2008" name="Genome Biol.">
        <title>Improved genome assembly and evidence-based global gene model set for the chordate Ciona intestinalis: new insight into intron and operon populations.</title>
        <authorList>
            <person name="Satou Y."/>
            <person name="Mineta K."/>
            <person name="Ogasawara M."/>
            <person name="Sasakura Y."/>
            <person name="Shoguchi E."/>
            <person name="Ueno K."/>
            <person name="Yamada L."/>
            <person name="Matsumoto J."/>
            <person name="Wasserscheid J."/>
            <person name="Dewar K."/>
            <person name="Wiley G.B."/>
            <person name="Macmil S.L."/>
            <person name="Roe B.A."/>
            <person name="Zeller R.W."/>
            <person name="Hastings K.E."/>
            <person name="Lemaire P."/>
            <person name="Lindquist E."/>
            <person name="Endo T."/>
            <person name="Hotta K."/>
            <person name="Inaba K."/>
        </authorList>
    </citation>
    <scope>NUCLEOTIDE SEQUENCE [LARGE SCALE GENOMIC DNA]</scope>
    <source>
        <strain evidence="9">wild type</strain>
    </source>
</reference>
<feature type="transmembrane region" description="Helical" evidence="6">
    <location>
        <begin position="315"/>
        <end position="337"/>
    </location>
</feature>
<sequence>MADAPLLNEYKQKFVWRRIPQTLLGGPNLKLGYEAPWYVFALQILVWFIPWIIGAAITLAVELGGLDVLIGSIVCGAIVGVFVFCVQSIHLYLARSRSAVTDFNANGSLSSTDDDEIIFYSCFSFITFNFVIPPKRFRPNIVIHSLLSGLLCGFGVFYTLPSTLTTLFSSNLGVAIVIFIFSWTTICITQYPLTAGGVPPEVAVFRSVDPYEIASLSRFLHVCIFFAFYVVQIYQPSFQTTNQVLHILFLFLPLLWMYGLLPPADALVLWAVEQLQVFALGGTPVATDLSRLLVSFFMSGMVLLGASFLPSEPAIVIFCAAFGFILSTDVTYIRILIRKTVPTHYNGEISLISTAWHIVALGPSVIVATVVVYFRTNFTSTTQLGFQISFIVLFVIIKILQDSQKVYFAFRIFRNCIYPSSYSSMAKFLKRKKVLRVLGLIHFSLAKVLNPILMTAYLSAYLLTSIQLPSFYTALVSVHAYRVIWQRSNSAILIFAVVAIVDLITSSSNSVLFIFTSSQLGTRLLIADVCIDRFLRFCENLWFAFSLSVSSVKDKKQKRNSSIGIIVLNIIFFPFVLGTIVLASALSAPLLPLFTLPIFLIGFPRHSRFWPQAPGKANASVCSDSVYYSQVTPHLTKSMAVASYLGSTSTVGSETDLPFFLARSQDKSMWIQTLESGYSYISYSVKGLELQETSCHALEATRLDDACQAAFEPGTEHKWTNPYPFLSSVTPIDTIYLESYSDAKNSLTGILDNPSALQQYHKDFIKSLVWLLVQYWAHENQTNSNQNHPVPQNPYKPDVAKPDNPNAFELLPNQVKPSTTSHRIIIKGRQNLSSSVTSLGSLLSSEDRFKLDQKRKSSHATSQLKPPGVIDDSSDEEGWESGLSDSGFGLPSMQPSHGNKANNETYVLKKCKKKKLIFSCNQQLDLSHSVTKWREIPIDENDAISYLHLFDRSWYLHVTSSLEDDVGCWGASGMQEDQMMEICRSVALGCYIIVNVSGIGYFYFTLLCKVFLDSIPWSPHLDWLHKNPILHQLVLKAHRFSIKLLYDRVAMGTTDLADDEDFAEVLTSLQEYQSDWFIGLETSTEWKTAVEKGISSLFALSHDGSLNGVFSARLLTRRPVETHLNQLSSAAVRSAWANLSLELLYATNDDEERYSIQAHQALLRNLTTQSADPPLGYPIYSSKPVYTSTL</sequence>
<keyword evidence="5 6" id="KW-0472">Membrane</keyword>
<dbReference type="AlphaFoldDB" id="H2XXJ0"/>
<dbReference type="Ensembl" id="ENSCINT00000033647.1">
    <property type="protein sequence ID" value="ENSCINP00000034374.1"/>
    <property type="gene ID" value="ENSCING00000022355.1"/>
</dbReference>
<keyword evidence="3 6" id="KW-0812">Transmembrane</keyword>
<reference evidence="10" key="1">
    <citation type="journal article" date="2002" name="Science">
        <title>The draft genome of Ciona intestinalis: insights into chordate and vertebrate origins.</title>
        <authorList>
            <person name="Dehal P."/>
            <person name="Satou Y."/>
            <person name="Campbell R.K."/>
            <person name="Chapman J."/>
            <person name="Degnan B."/>
            <person name="De Tomaso A."/>
            <person name="Davidson B."/>
            <person name="Di Gregorio A."/>
            <person name="Gelpke M."/>
            <person name="Goodstein D.M."/>
            <person name="Harafuji N."/>
            <person name="Hastings K.E."/>
            <person name="Ho I."/>
            <person name="Hotta K."/>
            <person name="Huang W."/>
            <person name="Kawashima T."/>
            <person name="Lemaire P."/>
            <person name="Martinez D."/>
            <person name="Meinertzhagen I.A."/>
            <person name="Necula S."/>
            <person name="Nonaka M."/>
            <person name="Putnam N."/>
            <person name="Rash S."/>
            <person name="Saiga H."/>
            <person name="Satake M."/>
            <person name="Terry A."/>
            <person name="Yamada L."/>
            <person name="Wang H.G."/>
            <person name="Awazu S."/>
            <person name="Azumi K."/>
            <person name="Boore J."/>
            <person name="Branno M."/>
            <person name="Chin-Bow S."/>
            <person name="DeSantis R."/>
            <person name="Doyle S."/>
            <person name="Francino P."/>
            <person name="Keys D.N."/>
            <person name="Haga S."/>
            <person name="Hayashi H."/>
            <person name="Hino K."/>
            <person name="Imai K.S."/>
            <person name="Inaba K."/>
            <person name="Kano S."/>
            <person name="Kobayashi K."/>
            <person name="Kobayashi M."/>
            <person name="Lee B.I."/>
            <person name="Makabe K.W."/>
            <person name="Manohar C."/>
            <person name="Matassi G."/>
            <person name="Medina M."/>
            <person name="Mochizuki Y."/>
            <person name="Mount S."/>
            <person name="Morishita T."/>
            <person name="Miura S."/>
            <person name="Nakayama A."/>
            <person name="Nishizaka S."/>
            <person name="Nomoto H."/>
            <person name="Ohta F."/>
            <person name="Oishi K."/>
            <person name="Rigoutsos I."/>
            <person name="Sano M."/>
            <person name="Sasaki A."/>
            <person name="Sasakura Y."/>
            <person name="Shoguchi E."/>
            <person name="Shin-i T."/>
            <person name="Spagnuolo A."/>
            <person name="Stainier D."/>
            <person name="Suzuki M.M."/>
            <person name="Tassy O."/>
            <person name="Takatori N."/>
            <person name="Tokuoka M."/>
            <person name="Yagi K."/>
            <person name="Yoshizaki F."/>
            <person name="Wada S."/>
            <person name="Zhang C."/>
            <person name="Hyatt P.D."/>
            <person name="Larimer F."/>
            <person name="Detter C."/>
            <person name="Doggett N."/>
            <person name="Glavina T."/>
            <person name="Hawkins T."/>
            <person name="Richardson P."/>
            <person name="Lucas S."/>
            <person name="Kohara Y."/>
            <person name="Levine M."/>
            <person name="Satoh N."/>
            <person name="Rokhsar D.S."/>
        </authorList>
    </citation>
    <scope>NUCLEOTIDE SEQUENCE [LARGE SCALE GENOMIC DNA]</scope>
</reference>
<feature type="transmembrane region" description="Helical" evidence="6">
    <location>
        <begin position="37"/>
        <end position="61"/>
    </location>
</feature>
<evidence type="ECO:0000259" key="8">
    <source>
        <dbReference type="Pfam" id="PF05041"/>
    </source>
</evidence>
<dbReference type="PANTHER" id="PTHR12372:SF6">
    <property type="entry name" value="PECANEX-LIKE PROTEIN 4"/>
    <property type="match status" value="1"/>
</dbReference>
<reference evidence="9" key="4">
    <citation type="submission" date="2025-09" db="UniProtKB">
        <authorList>
            <consortium name="Ensembl"/>
        </authorList>
    </citation>
    <scope>IDENTIFICATION</scope>
</reference>
<feature type="transmembrane region" description="Helical" evidence="6">
    <location>
        <begin position="292"/>
        <end position="309"/>
    </location>
</feature>
<proteinExistence type="inferred from homology"/>
<evidence type="ECO:0000313" key="9">
    <source>
        <dbReference type="Ensembl" id="ENSCINP00000034374.1"/>
    </source>
</evidence>
<dbReference type="GO" id="GO:0016020">
    <property type="term" value="C:membrane"/>
    <property type="evidence" value="ECO:0007669"/>
    <property type="project" value="UniProtKB-SubCell"/>
</dbReference>
<organism evidence="9 10">
    <name type="scientific">Ciona intestinalis</name>
    <name type="common">Transparent sea squirt</name>
    <name type="synonym">Ascidia intestinalis</name>
    <dbReference type="NCBI Taxonomy" id="7719"/>
    <lineage>
        <taxon>Eukaryota</taxon>
        <taxon>Metazoa</taxon>
        <taxon>Chordata</taxon>
        <taxon>Tunicata</taxon>
        <taxon>Ascidiacea</taxon>
        <taxon>Phlebobranchia</taxon>
        <taxon>Cionidae</taxon>
        <taxon>Ciona</taxon>
    </lineage>
</organism>
<feature type="domain" description="Pecanex C-terminal" evidence="8">
    <location>
        <begin position="1020"/>
        <end position="1188"/>
    </location>
</feature>
<protein>
    <recommendedName>
        <fullName evidence="6">Pecanex-like protein</fullName>
    </recommendedName>
</protein>
<dbReference type="InterPro" id="IPR039797">
    <property type="entry name" value="Pecanex"/>
</dbReference>
<evidence type="ECO:0000256" key="2">
    <source>
        <dbReference type="ARBA" id="ARBA00010170"/>
    </source>
</evidence>